<accession>A0ABQ1YH65</accession>
<name>A0ABQ1YH65_9BACT</name>
<dbReference type="PANTHER" id="PTHR43811:SF19">
    <property type="entry name" value="39 KDA FK506-BINDING NUCLEAR PROTEIN"/>
    <property type="match status" value="1"/>
</dbReference>
<comment type="caution">
    <text evidence="8">The sequence shown here is derived from an EMBL/GenBank/DDBJ whole genome shotgun (WGS) entry which is preliminary data.</text>
</comment>
<dbReference type="PANTHER" id="PTHR43811">
    <property type="entry name" value="FKBP-TYPE PEPTIDYL-PROLYL CIS-TRANS ISOMERASE FKPA"/>
    <property type="match status" value="1"/>
</dbReference>
<evidence type="ECO:0000256" key="4">
    <source>
        <dbReference type="ARBA" id="ARBA00023235"/>
    </source>
</evidence>
<dbReference type="Proteomes" id="UP000600214">
    <property type="component" value="Unassembled WGS sequence"/>
</dbReference>
<dbReference type="Pfam" id="PF00254">
    <property type="entry name" value="FKBP_C"/>
    <property type="match status" value="1"/>
</dbReference>
<evidence type="ECO:0000256" key="2">
    <source>
        <dbReference type="ARBA" id="ARBA00006577"/>
    </source>
</evidence>
<keyword evidence="4 5" id="KW-0413">Isomerase</keyword>
<gene>
    <name evidence="8" type="ORF">GCM10007423_09400</name>
</gene>
<evidence type="ECO:0000256" key="3">
    <source>
        <dbReference type="ARBA" id="ARBA00023110"/>
    </source>
</evidence>
<protein>
    <recommendedName>
        <fullName evidence="6">Peptidyl-prolyl cis-trans isomerase</fullName>
        <ecNumber evidence="6">5.2.1.8</ecNumber>
    </recommendedName>
</protein>
<sequence>MYRSYPFPLAKTVKLFSLAILLISCSTGKMKQSPSGLQYTLLKKGHGPKARTGQQILLFETTSYRNGEVLYSNENSSTPVKVLIGGNQATKAVDEALVGMREGEIKKIVAPPYLVKRTGYPPNVHPDSTLVIKMILHKIL</sequence>
<dbReference type="InterPro" id="IPR046357">
    <property type="entry name" value="PPIase_dom_sf"/>
</dbReference>
<keyword evidence="9" id="KW-1185">Reference proteome</keyword>
<dbReference type="PROSITE" id="PS50059">
    <property type="entry name" value="FKBP_PPIASE"/>
    <property type="match status" value="1"/>
</dbReference>
<organism evidence="8 9">
    <name type="scientific">Dyadobacter endophyticus</name>
    <dbReference type="NCBI Taxonomy" id="1749036"/>
    <lineage>
        <taxon>Bacteria</taxon>
        <taxon>Pseudomonadati</taxon>
        <taxon>Bacteroidota</taxon>
        <taxon>Cytophagia</taxon>
        <taxon>Cytophagales</taxon>
        <taxon>Spirosomataceae</taxon>
        <taxon>Dyadobacter</taxon>
    </lineage>
</organism>
<dbReference type="PROSITE" id="PS51257">
    <property type="entry name" value="PROKAR_LIPOPROTEIN"/>
    <property type="match status" value="1"/>
</dbReference>
<dbReference type="RefSeq" id="WP_188929141.1">
    <property type="nucleotide sequence ID" value="NZ_BMIA01000001.1"/>
</dbReference>
<evidence type="ECO:0000259" key="7">
    <source>
        <dbReference type="PROSITE" id="PS50059"/>
    </source>
</evidence>
<dbReference type="EMBL" id="BMIA01000001">
    <property type="protein sequence ID" value="GGH25296.1"/>
    <property type="molecule type" value="Genomic_DNA"/>
</dbReference>
<evidence type="ECO:0000256" key="5">
    <source>
        <dbReference type="PROSITE-ProRule" id="PRU00277"/>
    </source>
</evidence>
<reference evidence="9" key="1">
    <citation type="journal article" date="2019" name="Int. J. Syst. Evol. Microbiol.">
        <title>The Global Catalogue of Microorganisms (GCM) 10K type strain sequencing project: providing services to taxonomists for standard genome sequencing and annotation.</title>
        <authorList>
            <consortium name="The Broad Institute Genomics Platform"/>
            <consortium name="The Broad Institute Genome Sequencing Center for Infectious Disease"/>
            <person name="Wu L."/>
            <person name="Ma J."/>
        </authorList>
    </citation>
    <scope>NUCLEOTIDE SEQUENCE [LARGE SCALE GENOMIC DNA]</scope>
    <source>
        <strain evidence="9">CGMCC 1.15288</strain>
    </source>
</reference>
<dbReference type="InterPro" id="IPR001179">
    <property type="entry name" value="PPIase_FKBP_dom"/>
</dbReference>
<dbReference type="EC" id="5.2.1.8" evidence="6"/>
<evidence type="ECO:0000313" key="9">
    <source>
        <dbReference type="Proteomes" id="UP000600214"/>
    </source>
</evidence>
<dbReference type="Gene3D" id="3.10.50.40">
    <property type="match status" value="1"/>
</dbReference>
<keyword evidence="3 5" id="KW-0697">Rotamase</keyword>
<feature type="domain" description="PPIase FKBP-type" evidence="7">
    <location>
        <begin position="53"/>
        <end position="140"/>
    </location>
</feature>
<comment type="catalytic activity">
    <reaction evidence="1 5 6">
        <text>[protein]-peptidylproline (omega=180) = [protein]-peptidylproline (omega=0)</text>
        <dbReference type="Rhea" id="RHEA:16237"/>
        <dbReference type="Rhea" id="RHEA-COMP:10747"/>
        <dbReference type="Rhea" id="RHEA-COMP:10748"/>
        <dbReference type="ChEBI" id="CHEBI:83833"/>
        <dbReference type="ChEBI" id="CHEBI:83834"/>
        <dbReference type="EC" id="5.2.1.8"/>
    </reaction>
</comment>
<comment type="similarity">
    <text evidence="2 6">Belongs to the FKBP-type PPIase family.</text>
</comment>
<evidence type="ECO:0000256" key="6">
    <source>
        <dbReference type="RuleBase" id="RU003915"/>
    </source>
</evidence>
<dbReference type="SUPFAM" id="SSF54534">
    <property type="entry name" value="FKBP-like"/>
    <property type="match status" value="1"/>
</dbReference>
<evidence type="ECO:0000256" key="1">
    <source>
        <dbReference type="ARBA" id="ARBA00000971"/>
    </source>
</evidence>
<evidence type="ECO:0000313" key="8">
    <source>
        <dbReference type="EMBL" id="GGH25296.1"/>
    </source>
</evidence>
<proteinExistence type="inferred from homology"/>